<dbReference type="PANTHER" id="PTHR30136:SF24">
    <property type="entry name" value="HTH-TYPE TRANSCRIPTIONAL REPRESSOR ALLR"/>
    <property type="match status" value="1"/>
</dbReference>
<dbReference type="EMBL" id="CP002299">
    <property type="protein sequence ID" value="ADP82094.1"/>
    <property type="molecule type" value="Genomic_DNA"/>
</dbReference>
<dbReference type="PROSITE" id="PS51078">
    <property type="entry name" value="ICLR_ED"/>
    <property type="match status" value="1"/>
</dbReference>
<keyword evidence="7" id="KW-1185">Reference proteome</keyword>
<dbReference type="Pfam" id="PF09339">
    <property type="entry name" value="HTH_IclR"/>
    <property type="match status" value="1"/>
</dbReference>
<feature type="domain" description="HTH iclR-type" evidence="4">
    <location>
        <begin position="12"/>
        <end position="73"/>
    </location>
</feature>
<proteinExistence type="predicted"/>
<accession>E3J975</accession>
<dbReference type="Gene3D" id="1.10.10.10">
    <property type="entry name" value="Winged helix-like DNA-binding domain superfamily/Winged helix DNA-binding domain"/>
    <property type="match status" value="1"/>
</dbReference>
<keyword evidence="2" id="KW-0238">DNA-binding</keyword>
<dbReference type="eggNOG" id="COG1414">
    <property type="taxonomic scope" value="Bacteria"/>
</dbReference>
<dbReference type="InterPro" id="IPR050707">
    <property type="entry name" value="HTH_MetabolicPath_Reg"/>
</dbReference>
<dbReference type="HOGENOM" id="CLU_062618_7_3_11"/>
<dbReference type="SMART" id="SM00346">
    <property type="entry name" value="HTH_ICLR"/>
    <property type="match status" value="1"/>
</dbReference>
<dbReference type="GO" id="GO:0003677">
    <property type="term" value="F:DNA binding"/>
    <property type="evidence" value="ECO:0007669"/>
    <property type="project" value="UniProtKB-KW"/>
</dbReference>
<evidence type="ECO:0000259" key="5">
    <source>
        <dbReference type="PROSITE" id="PS51078"/>
    </source>
</evidence>
<dbReference type="Pfam" id="PF01614">
    <property type="entry name" value="IclR_C"/>
    <property type="match status" value="1"/>
</dbReference>
<reference evidence="6 7" key="1">
    <citation type="submission" date="2010-10" db="EMBL/GenBank/DDBJ databases">
        <title>Complete sequence of Frankia sp. EuI1c.</title>
        <authorList>
            <consortium name="US DOE Joint Genome Institute"/>
            <person name="Lucas S."/>
            <person name="Copeland A."/>
            <person name="Lapidus A."/>
            <person name="Cheng J.-F."/>
            <person name="Bruce D."/>
            <person name="Goodwin L."/>
            <person name="Pitluck S."/>
            <person name="Chertkov O."/>
            <person name="Detter J.C."/>
            <person name="Han C."/>
            <person name="Tapia R."/>
            <person name="Land M."/>
            <person name="Hauser L."/>
            <person name="Jeffries C."/>
            <person name="Kyrpides N."/>
            <person name="Ivanova N."/>
            <person name="Mikhailova N."/>
            <person name="Beauchemin N."/>
            <person name="Sen A."/>
            <person name="Sur S.A."/>
            <person name="Gtari M."/>
            <person name="Wall L."/>
            <person name="Tisa L."/>
            <person name="Woyke T."/>
        </authorList>
    </citation>
    <scope>NUCLEOTIDE SEQUENCE [LARGE SCALE GENOMIC DNA]</scope>
    <source>
        <strain evidence="7">DSM 45817 / CECT 9037 / EuI1c</strain>
    </source>
</reference>
<evidence type="ECO:0000313" key="7">
    <source>
        <dbReference type="Proteomes" id="UP000002484"/>
    </source>
</evidence>
<evidence type="ECO:0000313" key="6">
    <source>
        <dbReference type="EMBL" id="ADP82094.1"/>
    </source>
</evidence>
<dbReference type="Gene3D" id="3.30.450.40">
    <property type="match status" value="1"/>
</dbReference>
<dbReference type="InterPro" id="IPR014757">
    <property type="entry name" value="Tscrpt_reg_IclR_C"/>
</dbReference>
<dbReference type="PANTHER" id="PTHR30136">
    <property type="entry name" value="HELIX-TURN-HELIX TRANSCRIPTIONAL REGULATOR, ICLR FAMILY"/>
    <property type="match status" value="1"/>
</dbReference>
<evidence type="ECO:0000256" key="3">
    <source>
        <dbReference type="ARBA" id="ARBA00023163"/>
    </source>
</evidence>
<dbReference type="KEGG" id="fri:FraEuI1c_4093"/>
<dbReference type="InterPro" id="IPR036388">
    <property type="entry name" value="WH-like_DNA-bd_sf"/>
</dbReference>
<dbReference type="GO" id="GO:0045892">
    <property type="term" value="P:negative regulation of DNA-templated transcription"/>
    <property type="evidence" value="ECO:0007669"/>
    <property type="project" value="TreeGrafter"/>
</dbReference>
<evidence type="ECO:0000259" key="4">
    <source>
        <dbReference type="PROSITE" id="PS51077"/>
    </source>
</evidence>
<dbReference type="OrthoDB" id="4068713at2"/>
<dbReference type="InterPro" id="IPR029016">
    <property type="entry name" value="GAF-like_dom_sf"/>
</dbReference>
<gene>
    <name evidence="6" type="ordered locus">FraEuI1c_4093</name>
</gene>
<dbReference type="STRING" id="298654.FraEuI1c_4093"/>
<feature type="domain" description="IclR-ED" evidence="5">
    <location>
        <begin position="74"/>
        <end position="258"/>
    </location>
</feature>
<evidence type="ECO:0000256" key="1">
    <source>
        <dbReference type="ARBA" id="ARBA00023015"/>
    </source>
</evidence>
<name>E3J975_PSEI1</name>
<dbReference type="GO" id="GO:0003700">
    <property type="term" value="F:DNA-binding transcription factor activity"/>
    <property type="evidence" value="ECO:0007669"/>
    <property type="project" value="TreeGrafter"/>
</dbReference>
<dbReference type="RefSeq" id="WP_013425212.1">
    <property type="nucleotide sequence ID" value="NC_014666.1"/>
</dbReference>
<dbReference type="Proteomes" id="UP000002484">
    <property type="component" value="Chromosome"/>
</dbReference>
<dbReference type="PROSITE" id="PS51077">
    <property type="entry name" value="HTH_ICLR"/>
    <property type="match status" value="1"/>
</dbReference>
<protein>
    <submittedName>
        <fullName evidence="6">Transcriptional regulator, IclR family</fullName>
    </submittedName>
</protein>
<organism evidence="6 7">
    <name type="scientific">Pseudofrankia inefficax (strain DSM 45817 / CECT 9037 / DDB 130130 / EuI1c)</name>
    <name type="common">Frankia inefficax</name>
    <dbReference type="NCBI Taxonomy" id="298654"/>
    <lineage>
        <taxon>Bacteria</taxon>
        <taxon>Bacillati</taxon>
        <taxon>Actinomycetota</taxon>
        <taxon>Actinomycetes</taxon>
        <taxon>Frankiales</taxon>
        <taxon>Frankiaceae</taxon>
        <taxon>Pseudofrankia</taxon>
    </lineage>
</organism>
<dbReference type="SUPFAM" id="SSF55781">
    <property type="entry name" value="GAF domain-like"/>
    <property type="match status" value="1"/>
</dbReference>
<dbReference type="AlphaFoldDB" id="E3J975"/>
<evidence type="ECO:0000256" key="2">
    <source>
        <dbReference type="ARBA" id="ARBA00023125"/>
    </source>
</evidence>
<dbReference type="InParanoid" id="E3J975"/>
<dbReference type="InterPro" id="IPR005471">
    <property type="entry name" value="Tscrpt_reg_IclR_N"/>
</dbReference>
<dbReference type="SUPFAM" id="SSF46785">
    <property type="entry name" value="Winged helix' DNA-binding domain"/>
    <property type="match status" value="1"/>
</dbReference>
<keyword evidence="1" id="KW-0805">Transcription regulation</keyword>
<dbReference type="InterPro" id="IPR036390">
    <property type="entry name" value="WH_DNA-bd_sf"/>
</dbReference>
<sequence length="271" mass="28292">MAGASAPEAAERTAVDKALSLLAALGGESPAGLGVTELGRRTGLTKSTAFRLLGVLLRNGVIERVGSNYRLSPALGELGGHADDPRHEWLCTVLTPFLADLYELTHETVHLAVLDGLDVLYINKLYGHRPVRSPSRIGGRVPAHCTAVGKSLLAYDAQAIDAVAARSLAGLTAHTITDRNLLERHLCEVQRDGIAFDHEEALLGLTCVAAPVFGPAGRPVAAVSVAGATGRFDPRQHAAALRRICYAAGRALVAAQGPPRSPGALARMAAS</sequence>
<keyword evidence="3" id="KW-0804">Transcription</keyword>